<organism evidence="2 3">
    <name type="scientific">Symbiodinium natans</name>
    <dbReference type="NCBI Taxonomy" id="878477"/>
    <lineage>
        <taxon>Eukaryota</taxon>
        <taxon>Sar</taxon>
        <taxon>Alveolata</taxon>
        <taxon>Dinophyceae</taxon>
        <taxon>Suessiales</taxon>
        <taxon>Symbiodiniaceae</taxon>
        <taxon>Symbiodinium</taxon>
    </lineage>
</organism>
<gene>
    <name evidence="2" type="ORF">SNAT2548_LOCUS25445</name>
</gene>
<evidence type="ECO:0000313" key="2">
    <source>
        <dbReference type="EMBL" id="CAE7459066.1"/>
    </source>
</evidence>
<comment type="caution">
    <text evidence="2">The sequence shown here is derived from an EMBL/GenBank/DDBJ whole genome shotgun (WGS) entry which is preliminary data.</text>
</comment>
<dbReference type="EMBL" id="CAJNDS010002394">
    <property type="protein sequence ID" value="CAE7459066.1"/>
    <property type="molecule type" value="Genomic_DNA"/>
</dbReference>
<feature type="compositionally biased region" description="Acidic residues" evidence="1">
    <location>
        <begin position="9"/>
        <end position="20"/>
    </location>
</feature>
<evidence type="ECO:0000256" key="1">
    <source>
        <dbReference type="SAM" id="MobiDB-lite"/>
    </source>
</evidence>
<keyword evidence="3" id="KW-1185">Reference proteome</keyword>
<reference evidence="2" key="1">
    <citation type="submission" date="2021-02" db="EMBL/GenBank/DDBJ databases">
        <authorList>
            <person name="Dougan E. K."/>
            <person name="Rhodes N."/>
            <person name="Thang M."/>
            <person name="Chan C."/>
        </authorList>
    </citation>
    <scope>NUCLEOTIDE SEQUENCE</scope>
</reference>
<protein>
    <submittedName>
        <fullName evidence="2">Uncharacterized protein</fullName>
    </submittedName>
</protein>
<sequence length="239" mass="24438">MLPAHDLDAGEGTDLDDESPSEASAGSRSHRRRLSEVSSNVSSIHLPESESPEVVPQMFSPATSREVLSVVTWADLLDDPSEMAAQAATSTTSIWQTSSSQDAAPMSAEAFAAFVRSSTTAACTGVGAGRALQLPTGVVGKDLPIDDLASTDAASSGSVTTGHSSPIEPVSNRAVTINDLGLGFGLTPSCGGGGVAWLPQNPWHQTWPSGAPPAASVCQGARPHSEPGARVLDPGLKSR</sequence>
<evidence type="ECO:0000313" key="3">
    <source>
        <dbReference type="Proteomes" id="UP000604046"/>
    </source>
</evidence>
<proteinExistence type="predicted"/>
<feature type="region of interest" description="Disordered" evidence="1">
    <location>
        <begin position="206"/>
        <end position="239"/>
    </location>
</feature>
<accession>A0A812RXA7</accession>
<name>A0A812RXA7_9DINO</name>
<dbReference type="AlphaFoldDB" id="A0A812RXA7"/>
<dbReference type="Proteomes" id="UP000604046">
    <property type="component" value="Unassembled WGS sequence"/>
</dbReference>
<dbReference type="OrthoDB" id="10551572at2759"/>
<feature type="region of interest" description="Disordered" evidence="1">
    <location>
        <begin position="1"/>
        <end position="55"/>
    </location>
</feature>